<keyword evidence="1" id="KW-0229">DNA integration</keyword>
<proteinExistence type="predicted"/>
<dbReference type="Gene3D" id="1.10.443.10">
    <property type="entry name" value="Intergrase catalytic core"/>
    <property type="match status" value="1"/>
</dbReference>
<dbReference type="AlphaFoldDB" id="B0T622"/>
<dbReference type="InterPro" id="IPR002104">
    <property type="entry name" value="Integrase_catalytic"/>
</dbReference>
<evidence type="ECO:0000256" key="1">
    <source>
        <dbReference type="ARBA" id="ARBA00022908"/>
    </source>
</evidence>
<dbReference type="GO" id="GO:0003677">
    <property type="term" value="F:DNA binding"/>
    <property type="evidence" value="ECO:0007669"/>
    <property type="project" value="InterPro"/>
</dbReference>
<dbReference type="CDD" id="cd00397">
    <property type="entry name" value="DNA_BRE_C"/>
    <property type="match status" value="1"/>
</dbReference>
<evidence type="ECO:0000313" key="4">
    <source>
        <dbReference type="EMBL" id="ABZ72603.1"/>
    </source>
</evidence>
<dbReference type="HOGENOM" id="CLU_1537319_0_0_5"/>
<name>B0T622_CAUSK</name>
<gene>
    <name evidence="4" type="ordered locus">Caul_3476</name>
</gene>
<dbReference type="OrthoDB" id="7471167at2"/>
<dbReference type="InterPro" id="IPR011010">
    <property type="entry name" value="DNA_brk_join_enz"/>
</dbReference>
<dbReference type="InterPro" id="IPR013762">
    <property type="entry name" value="Integrase-like_cat_sf"/>
</dbReference>
<dbReference type="SUPFAM" id="SSF56349">
    <property type="entry name" value="DNA breaking-rejoining enzymes"/>
    <property type="match status" value="1"/>
</dbReference>
<reference evidence="4" key="1">
    <citation type="submission" date="2008-01" db="EMBL/GenBank/DDBJ databases">
        <title>Complete sequence of chromosome of Caulobacter sp. K31.</title>
        <authorList>
            <consortium name="US DOE Joint Genome Institute"/>
            <person name="Copeland A."/>
            <person name="Lucas S."/>
            <person name="Lapidus A."/>
            <person name="Barry K."/>
            <person name="Glavina del Rio T."/>
            <person name="Dalin E."/>
            <person name="Tice H."/>
            <person name="Pitluck S."/>
            <person name="Bruce D."/>
            <person name="Goodwin L."/>
            <person name="Thompson L.S."/>
            <person name="Brettin T."/>
            <person name="Detter J.C."/>
            <person name="Han C."/>
            <person name="Schmutz J."/>
            <person name="Larimer F."/>
            <person name="Land M."/>
            <person name="Hauser L."/>
            <person name="Kyrpides N."/>
            <person name="Kim E."/>
            <person name="Stephens C."/>
            <person name="Richardson P."/>
        </authorList>
    </citation>
    <scope>NUCLEOTIDE SEQUENCE [LARGE SCALE GENOMIC DNA]</scope>
    <source>
        <strain evidence="4">K31</strain>
    </source>
</reference>
<dbReference type="EMBL" id="CP000927">
    <property type="protein sequence ID" value="ABZ72603.1"/>
    <property type="molecule type" value="Genomic_DNA"/>
</dbReference>
<sequence>MKAPIKTTSEFDKLFAFADQMERPAMYRFMLLVSVKLGLRPMEIAGLDSSWFRGNELRIPIGHSKRKSGRSLPVTPEISAALVEHLQGRAGRVFLNASGQPFTARGISDAFRRLYRMNDIEGSCYSGRRTLATNMVDEGVQIAVVQKVLGHSSVATTIEYVSVTDAMMRRAMFR</sequence>
<protein>
    <submittedName>
        <fullName evidence="4">Integrase family protein</fullName>
    </submittedName>
</protein>
<dbReference type="eggNOG" id="COG0582">
    <property type="taxonomic scope" value="Bacteria"/>
</dbReference>
<dbReference type="InterPro" id="IPR050090">
    <property type="entry name" value="Tyrosine_recombinase_XerCD"/>
</dbReference>
<evidence type="ECO:0000256" key="2">
    <source>
        <dbReference type="ARBA" id="ARBA00023172"/>
    </source>
</evidence>
<keyword evidence="2" id="KW-0233">DNA recombination</keyword>
<feature type="domain" description="Tyr recombinase" evidence="3">
    <location>
        <begin position="1"/>
        <end position="173"/>
    </location>
</feature>
<dbReference type="GO" id="GO:0015074">
    <property type="term" value="P:DNA integration"/>
    <property type="evidence" value="ECO:0007669"/>
    <property type="project" value="UniProtKB-KW"/>
</dbReference>
<accession>B0T622</accession>
<dbReference type="PANTHER" id="PTHR30349">
    <property type="entry name" value="PHAGE INTEGRASE-RELATED"/>
    <property type="match status" value="1"/>
</dbReference>
<dbReference type="Pfam" id="PF00589">
    <property type="entry name" value="Phage_integrase"/>
    <property type="match status" value="1"/>
</dbReference>
<dbReference type="PROSITE" id="PS51898">
    <property type="entry name" value="TYR_RECOMBINASE"/>
    <property type="match status" value="1"/>
</dbReference>
<evidence type="ECO:0000259" key="3">
    <source>
        <dbReference type="PROSITE" id="PS51898"/>
    </source>
</evidence>
<dbReference type="KEGG" id="cak:Caul_3476"/>
<dbReference type="GO" id="GO:0006310">
    <property type="term" value="P:DNA recombination"/>
    <property type="evidence" value="ECO:0007669"/>
    <property type="project" value="UniProtKB-KW"/>
</dbReference>
<dbReference type="STRING" id="366602.Caul_3476"/>
<organism evidence="4">
    <name type="scientific">Caulobacter sp. (strain K31)</name>
    <dbReference type="NCBI Taxonomy" id="366602"/>
    <lineage>
        <taxon>Bacteria</taxon>
        <taxon>Pseudomonadati</taxon>
        <taxon>Pseudomonadota</taxon>
        <taxon>Alphaproteobacteria</taxon>
        <taxon>Caulobacterales</taxon>
        <taxon>Caulobacteraceae</taxon>
        <taxon>Caulobacter</taxon>
    </lineage>
</organism>